<dbReference type="InterPro" id="IPR037523">
    <property type="entry name" value="VOC_core"/>
</dbReference>
<feature type="domain" description="VOC" evidence="2">
    <location>
        <begin position="10"/>
        <end position="157"/>
    </location>
</feature>
<dbReference type="GO" id="GO:0004493">
    <property type="term" value="F:methylmalonyl-CoA epimerase activity"/>
    <property type="evidence" value="ECO:0007669"/>
    <property type="project" value="TreeGrafter"/>
</dbReference>
<dbReference type="InterPro" id="IPR051785">
    <property type="entry name" value="MMCE/EMCE_epimerase"/>
</dbReference>
<dbReference type="KEGG" id="aoy:EOV40_006370"/>
<reference evidence="3 4" key="1">
    <citation type="submission" date="2019-08" db="EMBL/GenBank/DDBJ databases">
        <title>Acetobacter oryzioeni sp. nov., isolated from Korean rice wine vinegar.</title>
        <authorList>
            <person name="Baek J.H."/>
            <person name="Kim K.H."/>
            <person name="Jeon C.O."/>
            <person name="Han D.M."/>
        </authorList>
    </citation>
    <scope>NUCLEOTIDE SEQUENCE [LARGE SCALE GENOMIC DNA]</scope>
    <source>
        <strain evidence="3 4">B6</strain>
    </source>
</reference>
<dbReference type="PROSITE" id="PS51819">
    <property type="entry name" value="VOC"/>
    <property type="match status" value="1"/>
</dbReference>
<dbReference type="InterPro" id="IPR029068">
    <property type="entry name" value="Glyas_Bleomycin-R_OHBP_Dase"/>
</dbReference>
<dbReference type="Pfam" id="PF00903">
    <property type="entry name" value="Glyoxalase"/>
    <property type="match status" value="1"/>
</dbReference>
<evidence type="ECO:0000256" key="1">
    <source>
        <dbReference type="ARBA" id="ARBA00022723"/>
    </source>
</evidence>
<evidence type="ECO:0000259" key="2">
    <source>
        <dbReference type="PROSITE" id="PS51819"/>
    </source>
</evidence>
<dbReference type="PANTHER" id="PTHR43048">
    <property type="entry name" value="METHYLMALONYL-COA EPIMERASE"/>
    <property type="match status" value="1"/>
</dbReference>
<keyword evidence="4" id="KW-1185">Reference proteome</keyword>
<keyword evidence="1" id="KW-0479">Metal-binding</keyword>
<gene>
    <name evidence="3" type="ORF">EOV40_006370</name>
</gene>
<protein>
    <recommendedName>
        <fullName evidence="2">VOC domain-containing protein</fullName>
    </recommendedName>
</protein>
<organism evidence="3 4">
    <name type="scientific">Acetobacter oryzoeni</name>
    <dbReference type="NCBI Taxonomy" id="2500548"/>
    <lineage>
        <taxon>Bacteria</taxon>
        <taxon>Pseudomonadati</taxon>
        <taxon>Pseudomonadota</taxon>
        <taxon>Alphaproteobacteria</taxon>
        <taxon>Acetobacterales</taxon>
        <taxon>Acetobacteraceae</taxon>
        <taxon>Acetobacter</taxon>
    </lineage>
</organism>
<evidence type="ECO:0000313" key="4">
    <source>
        <dbReference type="Proteomes" id="UP000287027"/>
    </source>
</evidence>
<dbReference type="Proteomes" id="UP000287027">
    <property type="component" value="Chromosome"/>
</dbReference>
<accession>A0A5B9GHF9</accession>
<dbReference type="GO" id="GO:0046872">
    <property type="term" value="F:metal ion binding"/>
    <property type="evidence" value="ECO:0007669"/>
    <property type="project" value="UniProtKB-KW"/>
</dbReference>
<proteinExistence type="predicted"/>
<evidence type="ECO:0000313" key="3">
    <source>
        <dbReference type="EMBL" id="QEE85383.1"/>
    </source>
</evidence>
<sequence length="191" mass="21044">MMTSMTCPRPLNHIGISVPDIDRAIAWYGEVLGYRLFSGPFDLVANPPVVAQFQDALGERCKHVRIAHLSTGGGVGIELFQPVLPATLANTTDIRFDQSGPFHICVTDPDIDGLINKIVATGGSQISQIWDDRPPSGIYRMAYCRDPFGTIIEIHTHSYEIVQGWRVLESKGGIESSNTPDFEMEDMKSPL</sequence>
<dbReference type="SUPFAM" id="SSF54593">
    <property type="entry name" value="Glyoxalase/Bleomycin resistance protein/Dihydroxybiphenyl dioxygenase"/>
    <property type="match status" value="1"/>
</dbReference>
<dbReference type="GO" id="GO:0046491">
    <property type="term" value="P:L-methylmalonyl-CoA metabolic process"/>
    <property type="evidence" value="ECO:0007669"/>
    <property type="project" value="TreeGrafter"/>
</dbReference>
<dbReference type="AlphaFoldDB" id="A0A5B9GHF9"/>
<dbReference type="InterPro" id="IPR004360">
    <property type="entry name" value="Glyas_Fos-R_dOase_dom"/>
</dbReference>
<dbReference type="Gene3D" id="3.10.180.10">
    <property type="entry name" value="2,3-Dihydroxybiphenyl 1,2-Dioxygenase, domain 1"/>
    <property type="match status" value="1"/>
</dbReference>
<name>A0A5B9GHF9_9PROT</name>
<dbReference type="PANTHER" id="PTHR43048:SF6">
    <property type="entry name" value="BLR8189 PROTEIN"/>
    <property type="match status" value="1"/>
</dbReference>
<dbReference type="EMBL" id="CP042808">
    <property type="protein sequence ID" value="QEE85383.1"/>
    <property type="molecule type" value="Genomic_DNA"/>
</dbReference>